<feature type="region of interest" description="Disordered" evidence="7">
    <location>
        <begin position="541"/>
        <end position="692"/>
    </location>
</feature>
<dbReference type="Pfam" id="PF00076">
    <property type="entry name" value="RRM_1"/>
    <property type="match status" value="1"/>
</dbReference>
<evidence type="ECO:0000256" key="4">
    <source>
        <dbReference type="ARBA" id="ARBA00023187"/>
    </source>
</evidence>
<dbReference type="SUPFAM" id="SSF48452">
    <property type="entry name" value="TPR-like"/>
    <property type="match status" value="1"/>
</dbReference>
<organism evidence="9 10">
    <name type="scientific">Chlorella sorokiniana</name>
    <name type="common">Freshwater green alga</name>
    <dbReference type="NCBI Taxonomy" id="3076"/>
    <lineage>
        <taxon>Eukaryota</taxon>
        <taxon>Viridiplantae</taxon>
        <taxon>Chlorophyta</taxon>
        <taxon>core chlorophytes</taxon>
        <taxon>Trebouxiophyceae</taxon>
        <taxon>Chlorellales</taxon>
        <taxon>Chlorellaceae</taxon>
        <taxon>Chlorella clade</taxon>
        <taxon>Chlorella</taxon>
    </lineage>
</organism>
<dbReference type="GO" id="GO:0005634">
    <property type="term" value="C:nucleus"/>
    <property type="evidence" value="ECO:0007669"/>
    <property type="project" value="UniProtKB-SubCell"/>
</dbReference>
<feature type="region of interest" description="Disordered" evidence="7">
    <location>
        <begin position="1"/>
        <end position="33"/>
    </location>
</feature>
<dbReference type="InterPro" id="IPR029058">
    <property type="entry name" value="AB_hydrolase_fold"/>
</dbReference>
<dbReference type="GO" id="GO:0008380">
    <property type="term" value="P:RNA splicing"/>
    <property type="evidence" value="ECO:0007669"/>
    <property type="project" value="UniProtKB-KW"/>
</dbReference>
<keyword evidence="4" id="KW-0508">mRNA splicing</keyword>
<dbReference type="InterPro" id="IPR012677">
    <property type="entry name" value="Nucleotide-bd_a/b_plait_sf"/>
</dbReference>
<evidence type="ECO:0000259" key="8">
    <source>
        <dbReference type="PROSITE" id="PS50102"/>
    </source>
</evidence>
<comment type="caution">
    <text evidence="9">The sequence shown here is derived from an EMBL/GenBank/DDBJ whole genome shotgun (WGS) entry which is preliminary data.</text>
</comment>
<evidence type="ECO:0000256" key="6">
    <source>
        <dbReference type="PROSITE-ProRule" id="PRU00176"/>
    </source>
</evidence>
<dbReference type="PROSITE" id="PS50102">
    <property type="entry name" value="RRM"/>
    <property type="match status" value="1"/>
</dbReference>
<dbReference type="Pfam" id="PF05843">
    <property type="entry name" value="Suf"/>
    <property type="match status" value="1"/>
</dbReference>
<dbReference type="SUPFAM" id="SSF54928">
    <property type="entry name" value="RNA-binding domain, RBD"/>
    <property type="match status" value="1"/>
</dbReference>
<feature type="compositionally biased region" description="Low complexity" evidence="7">
    <location>
        <begin position="541"/>
        <end position="551"/>
    </location>
</feature>
<evidence type="ECO:0000256" key="7">
    <source>
        <dbReference type="SAM" id="MobiDB-lite"/>
    </source>
</evidence>
<dbReference type="EMBL" id="LHPG02000009">
    <property type="protein sequence ID" value="PRW56195.1"/>
    <property type="molecule type" value="Genomic_DNA"/>
</dbReference>
<evidence type="ECO:0000256" key="3">
    <source>
        <dbReference type="ARBA" id="ARBA00022737"/>
    </source>
</evidence>
<gene>
    <name evidence="9" type="ORF">C2E21_4954</name>
</gene>
<comment type="subcellular location">
    <subcellularLocation>
        <location evidence="1">Nucleus</location>
    </subcellularLocation>
</comment>
<feature type="domain" description="RRM" evidence="8">
    <location>
        <begin position="699"/>
        <end position="777"/>
    </location>
</feature>
<dbReference type="GO" id="GO:0003723">
    <property type="term" value="F:RNA binding"/>
    <property type="evidence" value="ECO:0007669"/>
    <property type="project" value="UniProtKB-UniRule"/>
</dbReference>
<evidence type="ECO:0000256" key="5">
    <source>
        <dbReference type="ARBA" id="ARBA00023242"/>
    </source>
</evidence>
<dbReference type="SUPFAM" id="SSF53474">
    <property type="entry name" value="alpha/beta-Hydrolases"/>
    <property type="match status" value="1"/>
</dbReference>
<dbReference type="SMART" id="SM00360">
    <property type="entry name" value="RRM"/>
    <property type="match status" value="1"/>
</dbReference>
<name>A0A2P6TQ92_CHLSO</name>
<feature type="compositionally biased region" description="Low complexity" evidence="7">
    <location>
        <begin position="608"/>
        <end position="672"/>
    </location>
</feature>
<dbReference type="InterPro" id="IPR011990">
    <property type="entry name" value="TPR-like_helical_dom_sf"/>
</dbReference>
<sequence>MADDQERAAAAAADEDMADASSDGSSSDSDFEEIELRPEDAKLLMKLEQQLAANPNLYDSHVQYIEALRRCKMGARLREARQAFHAAFPLTEALWFDWLSDEIDGLADADDIPRIQALMEAAVADYLSIPLWVQLLEFTRDFDPEVQAGGKEGASKMRDACERALTAGGLHVAEGGKLWAIYRGYELSLLEAEASEEQAERVRGLWARQLAVPLADGPESLTAYEEWERSRPGGEGWQLPAHLKQSYERARKAVELRQPYEESVAAGREPGPELLAAFMAYIRVEEKQGDPGRVQVAYERAVAAFPVTHYLWAQYARYLEAHLKIGSVINCVYARAVRNCPWVGQLWGRALRALERSGAPEDQHAALYDKALAAGLQGYEDYMEVILARTDCLRRQGSGGAERLRATFKAAVDLLRSYFPDYVDRSFRLTAYWAECEASVCDDLPAARAVWEAALKEPVGRYADTWAAYIDFERRRGNTREARTLYKRCYTRKLEEGGQAIMCDAWLRFEREEGSAEDHLQASLKVEPILQELQAAAAAAADPGQHAAARSAADKAPKLSKEEVRAMRQQADPNFGKRKKEEPQQQGAAAAGGGGRDMPPPPAKKPRTAATGANMQEAAAPVAAAGGQQAAQAAQPEGEPAQQQQQEAAAGAAASAPAEQQQQEQQQQQQQGGLEGEQQEQQAARLQGAWRQQRHAAPNTVFVKHLADEVDEAAVKELFGGCPGGVTSVELGRDKKTGRSRGFAYVHFATVEGLQAACRLDRSEYHGKHILVAPSKPPGGGGGGQAGGRGGGRGQDGGRGGRGQDGGRGGGRFGGGRGQDGGRGGGRFGGGRGRDDGRGGGFEGGRGRGGRGGPKHHTMIDLGEGQPASGGGDGAPPRGFVPRAAALGVKQQGGGQAAAALPLARAQISNAGPQGPRAIQCGSTTECSLVQQMLSAAVSVSTNAKAPVVAAASAARPPANVTSSQVAKALGAVLAAGVLESSVLDTLGNPSRFKYPDGSGRWALFRLPQGTKVKGTCIFIHGCKHDPMSWFYKSDKCQDCTGLPEEVSHSKQCLARGYAVIALMSKDRAYRSRCFSSSANPSLNDHPSAKQVLDAWFAKYGLNKLPKYIFGISSGAAFAIKFPRTYPGLAGVVSEVNMPWQAAWRMTDAAGKFKVAFPPTVYYEMVHDPQTAQQIAAALRIFKANKVPADVIITPERNVTPTWLSQRSIYISATQARQIQAALRKIGVINAQGFITSDPRKVTGWTKKLPTYLPWLTRSSPYYNLISDESQVWQELNLAYSQHEIVSDHVRPTLMWLEARGRANLTALVNQYSLNQNIACLSEWREGCPGISNDQLNSTATATAKASAGRRLRG</sequence>
<keyword evidence="6" id="KW-0694">RNA-binding</keyword>
<dbReference type="Gene3D" id="3.30.70.330">
    <property type="match status" value="1"/>
</dbReference>
<feature type="compositionally biased region" description="Low complexity" evidence="7">
    <location>
        <begin position="19"/>
        <end position="28"/>
    </location>
</feature>
<dbReference type="PANTHER" id="PTHR17204:SF25">
    <property type="entry name" value="RRM DOMAIN-CONTAINING PROTEIN"/>
    <property type="match status" value="1"/>
</dbReference>
<protein>
    <submittedName>
        <fullName evidence="9">Squamous cell carcinoma antigen recognized by T-cells 3</fullName>
    </submittedName>
</protein>
<proteinExistence type="predicted"/>
<feature type="compositionally biased region" description="Basic and acidic residues" evidence="7">
    <location>
        <begin position="552"/>
        <end position="566"/>
    </location>
</feature>
<feature type="region of interest" description="Disordered" evidence="7">
    <location>
        <begin position="771"/>
        <end position="874"/>
    </location>
</feature>
<reference evidence="9 10" key="1">
    <citation type="journal article" date="2018" name="Plant J.">
        <title>Genome sequences of Chlorella sorokiniana UTEX 1602 and Micractinium conductrix SAG 241.80: implications to maltose excretion by a green alga.</title>
        <authorList>
            <person name="Arriola M.B."/>
            <person name="Velmurugan N."/>
            <person name="Zhang Y."/>
            <person name="Plunkett M.H."/>
            <person name="Hondzo H."/>
            <person name="Barney B.M."/>
        </authorList>
    </citation>
    <scope>NUCLEOTIDE SEQUENCE [LARGE SCALE GENOMIC DNA]</scope>
    <source>
        <strain evidence="10">UTEX 1602</strain>
    </source>
</reference>
<dbReference type="Proteomes" id="UP000239899">
    <property type="component" value="Unassembled WGS sequence"/>
</dbReference>
<dbReference type="STRING" id="3076.A0A2P6TQ92"/>
<feature type="compositionally biased region" description="Gly residues" evidence="7">
    <location>
        <begin position="778"/>
        <end position="831"/>
    </location>
</feature>
<dbReference type="Gene3D" id="3.40.50.1820">
    <property type="entry name" value="alpha/beta hydrolase"/>
    <property type="match status" value="1"/>
</dbReference>
<keyword evidence="3" id="KW-0677">Repeat</keyword>
<dbReference type="InterPro" id="IPR008847">
    <property type="entry name" value="Suf"/>
</dbReference>
<feature type="compositionally biased region" description="Low complexity" evidence="7">
    <location>
        <begin position="679"/>
        <end position="689"/>
    </location>
</feature>
<accession>A0A2P6TQ92</accession>
<keyword evidence="10" id="KW-1185">Reference proteome</keyword>
<dbReference type="GO" id="GO:0006397">
    <property type="term" value="P:mRNA processing"/>
    <property type="evidence" value="ECO:0007669"/>
    <property type="project" value="UniProtKB-KW"/>
</dbReference>
<evidence type="ECO:0000313" key="9">
    <source>
        <dbReference type="EMBL" id="PRW56195.1"/>
    </source>
</evidence>
<dbReference type="PANTHER" id="PTHR17204">
    <property type="entry name" value="PRE-MRNA PROCESSING PROTEIN PRP39-RELATED"/>
    <property type="match status" value="1"/>
</dbReference>
<evidence type="ECO:0000256" key="1">
    <source>
        <dbReference type="ARBA" id="ARBA00004123"/>
    </source>
</evidence>
<dbReference type="InterPro" id="IPR000504">
    <property type="entry name" value="RRM_dom"/>
</dbReference>
<dbReference type="InterPro" id="IPR035979">
    <property type="entry name" value="RBD_domain_sf"/>
</dbReference>
<evidence type="ECO:0000256" key="2">
    <source>
        <dbReference type="ARBA" id="ARBA00022664"/>
    </source>
</evidence>
<dbReference type="InterPro" id="IPR003107">
    <property type="entry name" value="HAT"/>
</dbReference>
<dbReference type="Gene3D" id="1.25.40.10">
    <property type="entry name" value="Tetratricopeptide repeat domain"/>
    <property type="match status" value="2"/>
</dbReference>
<evidence type="ECO:0000313" key="10">
    <source>
        <dbReference type="Proteomes" id="UP000239899"/>
    </source>
</evidence>
<dbReference type="SMART" id="SM00386">
    <property type="entry name" value="HAT"/>
    <property type="match status" value="5"/>
</dbReference>
<keyword evidence="5" id="KW-0539">Nucleus</keyword>
<dbReference type="OrthoDB" id="360390at2759"/>
<keyword evidence="2" id="KW-0507">mRNA processing</keyword>